<dbReference type="RefSeq" id="WP_236330577.1">
    <property type="nucleotide sequence ID" value="NZ_JAKIJS010000001.1"/>
</dbReference>
<dbReference type="Proteomes" id="UP001649381">
    <property type="component" value="Unassembled WGS sequence"/>
</dbReference>
<dbReference type="EMBL" id="JAKIJS010000001">
    <property type="protein sequence ID" value="MCF6136237.1"/>
    <property type="molecule type" value="Genomic_DNA"/>
</dbReference>
<evidence type="ECO:0000313" key="1">
    <source>
        <dbReference type="EMBL" id="MCF6136237.1"/>
    </source>
</evidence>
<keyword evidence="2" id="KW-1185">Reference proteome</keyword>
<proteinExistence type="predicted"/>
<protein>
    <submittedName>
        <fullName evidence="1">Gamma carbonic anhydrase family protein</fullName>
    </submittedName>
</protein>
<dbReference type="SUPFAM" id="SSF51161">
    <property type="entry name" value="Trimeric LpxA-like enzymes"/>
    <property type="match status" value="1"/>
</dbReference>
<dbReference type="Pfam" id="PF00132">
    <property type="entry name" value="Hexapep"/>
    <property type="match status" value="2"/>
</dbReference>
<dbReference type="InterPro" id="IPR001451">
    <property type="entry name" value="Hexapep"/>
</dbReference>
<sequence length="177" mass="19151">MLYPYNGKIPKVDDSVFIAPGVHIIGDVTIGKNSSVWFNTVVRGDEAPIIIGERCNIQDNSTCHLYEEYPLILEDEVSIGHNVILHGCTIRKGALIGMGATVLDGAEIGESAFIGANTLIPPGKKIPPRTMVMGSPGKVIRELTDEDLELIQLTIDTYEQKGKEFKANLVKSSASAD</sequence>
<accession>A0ABS9GXI1</accession>
<dbReference type="InterPro" id="IPR011004">
    <property type="entry name" value="Trimer_LpxA-like_sf"/>
</dbReference>
<reference evidence="1 2" key="1">
    <citation type="submission" date="2022-01" db="EMBL/GenBank/DDBJ databases">
        <title>Alkalihalobacillus sp. EGI L200015, a novel bacterium isolated from a salt lake sediment.</title>
        <authorList>
            <person name="Gao L."/>
            <person name="Fang B.-Z."/>
            <person name="Li W.-J."/>
        </authorList>
    </citation>
    <scope>NUCLEOTIDE SEQUENCE [LARGE SCALE GENOMIC DNA]</scope>
    <source>
        <strain evidence="1 2">KCTC 12718</strain>
    </source>
</reference>
<dbReference type="InterPro" id="IPR050484">
    <property type="entry name" value="Transf_Hexapept/Carb_Anhydrase"/>
</dbReference>
<dbReference type="PANTHER" id="PTHR13061:SF29">
    <property type="entry name" value="GAMMA CARBONIC ANHYDRASE-LIKE 1, MITOCHONDRIAL-RELATED"/>
    <property type="match status" value="1"/>
</dbReference>
<dbReference type="PANTHER" id="PTHR13061">
    <property type="entry name" value="DYNACTIN SUBUNIT P25"/>
    <property type="match status" value="1"/>
</dbReference>
<gene>
    <name evidence="1" type="ORF">L2716_00755</name>
</gene>
<dbReference type="Gene3D" id="2.160.10.10">
    <property type="entry name" value="Hexapeptide repeat proteins"/>
    <property type="match status" value="1"/>
</dbReference>
<comment type="caution">
    <text evidence="1">The sequence shown here is derived from an EMBL/GenBank/DDBJ whole genome shotgun (WGS) entry which is preliminary data.</text>
</comment>
<organism evidence="1 2">
    <name type="scientific">Pseudalkalibacillus berkeleyi</name>
    <dbReference type="NCBI Taxonomy" id="1069813"/>
    <lineage>
        <taxon>Bacteria</taxon>
        <taxon>Bacillati</taxon>
        <taxon>Bacillota</taxon>
        <taxon>Bacilli</taxon>
        <taxon>Bacillales</taxon>
        <taxon>Fictibacillaceae</taxon>
        <taxon>Pseudalkalibacillus</taxon>
    </lineage>
</organism>
<name>A0ABS9GXI1_9BACL</name>
<evidence type="ECO:0000313" key="2">
    <source>
        <dbReference type="Proteomes" id="UP001649381"/>
    </source>
</evidence>
<dbReference type="CDD" id="cd04645">
    <property type="entry name" value="LbH_gamma_CA_like"/>
    <property type="match status" value="1"/>
</dbReference>
<dbReference type="InterPro" id="IPR047324">
    <property type="entry name" value="LbH_gamma_CA-like"/>
</dbReference>